<accession>A0ABS8X5U2</accession>
<dbReference type="RefSeq" id="WP_233388311.1">
    <property type="nucleotide sequence ID" value="NZ_JAJTWT010000001.1"/>
</dbReference>
<evidence type="ECO:0000313" key="3">
    <source>
        <dbReference type="EMBL" id="MCE4535689.1"/>
    </source>
</evidence>
<dbReference type="EMBL" id="JAJTWT010000001">
    <property type="protein sequence ID" value="MCE4535689.1"/>
    <property type="molecule type" value="Genomic_DNA"/>
</dbReference>
<dbReference type="Gene3D" id="3.40.50.12780">
    <property type="entry name" value="N-terminal domain of ligase-like"/>
    <property type="match status" value="1"/>
</dbReference>
<comment type="caution">
    <text evidence="3">The sequence shown here is derived from an EMBL/GenBank/DDBJ whole genome shotgun (WGS) entry which is preliminary data.</text>
</comment>
<sequence length="655" mass="71702">MPQVAPSQTAQPHGFAGVRQLRDVLAIEADVPDPVGVLRNTYELLQRGAALDPEAPALSFFLRTEDQDRPFVWTHREWMARITQAANAFRQLGVERDDVIAFILPNLPETHWTIWGGEAAGIVFAINPLLEPALMTELMNAARPKVLVTLAPTPGADVWQKASQAARGVASLRHVLTVSPLSYLRHPLAPVLRGISRLKTPRRLAQARVRPLAPLLDAAPAQALAFAPPSLDDRASYFCTGGTTGLPKIAVRTHRTEVANALELAATFGPEIEGRGRTLFCGLPLFHVNAQIGTGLTPWSVGAHVVLGTPQGYRAPGLIPRFWDIAAHHRILFFSGVPTVYSALLQHPPRGQDLSQLKYGVCGAAPMPVELFHRFQQETGVKILEGYGLTEGGCVSSINPPHGEVRLGSIGIRLPWQQMMAFVLDEQGRWQRDAACDEVGVLGIRGPNLFEGYLHASHNEGLWIERPDAHGEMQRWLNTGDLGRQDAQGYFWLTGRKKELIIRGGHNIDPKLIEEALHAHPAVALAAAVGRPDAHAGEVPVVYVQLREDRTATEAALMQHAQAQVAERAAWPRHIHVVESLPTTAIGKIFKPALTLRELESVVREEARAVGAELANCEAVQDPGAGILVRWRATEKGEELGARLARYTFKQERVD</sequence>
<dbReference type="InterPro" id="IPR042099">
    <property type="entry name" value="ANL_N_sf"/>
</dbReference>
<dbReference type="InterPro" id="IPR050237">
    <property type="entry name" value="ATP-dep_AMP-bd_enzyme"/>
</dbReference>
<dbReference type="InterPro" id="IPR045851">
    <property type="entry name" value="AMP-bd_C_sf"/>
</dbReference>
<protein>
    <submittedName>
        <fullName evidence="3">Acyl-CoA synthetase</fullName>
    </submittedName>
</protein>
<dbReference type="Gene3D" id="3.30.300.30">
    <property type="match status" value="1"/>
</dbReference>
<dbReference type="NCBIfam" id="NF005714">
    <property type="entry name" value="PRK07529.1"/>
    <property type="match status" value="1"/>
</dbReference>
<dbReference type="InterPro" id="IPR025110">
    <property type="entry name" value="AMP-bd_C"/>
</dbReference>
<organism evidence="3 4">
    <name type="scientific">Pelomonas caseinilytica</name>
    <dbReference type="NCBI Taxonomy" id="2906763"/>
    <lineage>
        <taxon>Bacteria</taxon>
        <taxon>Pseudomonadati</taxon>
        <taxon>Pseudomonadota</taxon>
        <taxon>Betaproteobacteria</taxon>
        <taxon>Burkholderiales</taxon>
        <taxon>Sphaerotilaceae</taxon>
        <taxon>Roseateles</taxon>
    </lineage>
</organism>
<dbReference type="Proteomes" id="UP001201463">
    <property type="component" value="Unassembled WGS sequence"/>
</dbReference>
<dbReference type="SUPFAM" id="SSF56801">
    <property type="entry name" value="Acetyl-CoA synthetase-like"/>
    <property type="match status" value="1"/>
</dbReference>
<evidence type="ECO:0000259" key="1">
    <source>
        <dbReference type="Pfam" id="PF00501"/>
    </source>
</evidence>
<evidence type="ECO:0000259" key="2">
    <source>
        <dbReference type="Pfam" id="PF13193"/>
    </source>
</evidence>
<reference evidence="3 4" key="1">
    <citation type="submission" date="2021-12" db="EMBL/GenBank/DDBJ databases">
        <title>Genome seq of p7.</title>
        <authorList>
            <person name="Seo T."/>
        </authorList>
    </citation>
    <scope>NUCLEOTIDE SEQUENCE [LARGE SCALE GENOMIC DNA]</scope>
    <source>
        <strain evidence="3 4">P7</strain>
    </source>
</reference>
<feature type="domain" description="AMP-dependent synthetase/ligase" evidence="1">
    <location>
        <begin position="46"/>
        <end position="454"/>
    </location>
</feature>
<dbReference type="Pfam" id="PF00501">
    <property type="entry name" value="AMP-binding"/>
    <property type="match status" value="1"/>
</dbReference>
<evidence type="ECO:0000313" key="4">
    <source>
        <dbReference type="Proteomes" id="UP001201463"/>
    </source>
</evidence>
<gene>
    <name evidence="3" type="ORF">LXT12_00230</name>
</gene>
<keyword evidence="4" id="KW-1185">Reference proteome</keyword>
<dbReference type="PROSITE" id="PS00455">
    <property type="entry name" value="AMP_BINDING"/>
    <property type="match status" value="1"/>
</dbReference>
<dbReference type="InterPro" id="IPR000873">
    <property type="entry name" value="AMP-dep_synth/lig_dom"/>
</dbReference>
<feature type="domain" description="AMP-binding enzyme C-terminal" evidence="2">
    <location>
        <begin position="513"/>
        <end position="588"/>
    </location>
</feature>
<dbReference type="InterPro" id="IPR020845">
    <property type="entry name" value="AMP-binding_CS"/>
</dbReference>
<dbReference type="Pfam" id="PF13193">
    <property type="entry name" value="AMP-binding_C"/>
    <property type="match status" value="1"/>
</dbReference>
<dbReference type="PANTHER" id="PTHR43767">
    <property type="entry name" value="LONG-CHAIN-FATTY-ACID--COA LIGASE"/>
    <property type="match status" value="1"/>
</dbReference>
<name>A0ABS8X5U2_9BURK</name>
<dbReference type="PANTHER" id="PTHR43767:SF1">
    <property type="entry name" value="NONRIBOSOMAL PEPTIDE SYNTHASE PES1 (EUROFUNG)-RELATED"/>
    <property type="match status" value="1"/>
</dbReference>
<proteinExistence type="predicted"/>